<keyword evidence="3" id="KW-1185">Reference proteome</keyword>
<dbReference type="Gene3D" id="3.60.21.10">
    <property type="match status" value="1"/>
</dbReference>
<name>A0A2J6QJL6_9HELO</name>
<dbReference type="AlphaFoldDB" id="A0A2J6QJL6"/>
<proteinExistence type="predicted"/>
<accession>A0A2J6QJL6</accession>
<evidence type="ECO:0000313" key="2">
    <source>
        <dbReference type="EMBL" id="PMD26440.1"/>
    </source>
</evidence>
<dbReference type="InterPro" id="IPR029052">
    <property type="entry name" value="Metallo-depent_PP-like"/>
</dbReference>
<organism evidence="2 3">
    <name type="scientific">Hyaloscypha hepaticicola</name>
    <dbReference type="NCBI Taxonomy" id="2082293"/>
    <lineage>
        <taxon>Eukaryota</taxon>
        <taxon>Fungi</taxon>
        <taxon>Dikarya</taxon>
        <taxon>Ascomycota</taxon>
        <taxon>Pezizomycotina</taxon>
        <taxon>Leotiomycetes</taxon>
        <taxon>Helotiales</taxon>
        <taxon>Hyaloscyphaceae</taxon>
        <taxon>Hyaloscypha</taxon>
    </lineage>
</organism>
<dbReference type="OrthoDB" id="3518337at2759"/>
<dbReference type="Proteomes" id="UP000235672">
    <property type="component" value="Unassembled WGS sequence"/>
</dbReference>
<sequence length="382" mass="43011">MPISILTSEPQFKYQPHNLPSRRNHLQNPLFHMSQVKRPPRPQRRGLFFSSTSSQWQQQQRSLSGLDTHGYSSLTPTSLSSVPLDAAIHCGDLSQYGSLSDYKNTLELLRSIAAPIKLVIPGNHDLSLNSSGLPRSDTRDAPDLTERQSLHTQAQRFWTGTEAREPGIRFLSLGFNEVELENKGLLKIYATPYTPFPPGVDDSEWAFGYKSNEDLYNPLGTGIWYSIPSGPPETKISEERKGEVDILISHGPPRYRLDRTEEGENVGCKNLWRAVRRCKPKVHCFGHVHAGYGAELVRWTEENGDLPKDDDMDDGIEEVRNINGDIGDGVRRLVVSEEGSGRKETLFVNAALLGQEMLEKMPWLVEMELSGRFREEEGRGKS</sequence>
<dbReference type="PANTHER" id="PTHR12905:SF0">
    <property type="entry name" value="CALCINEURIN-LIKE PHOSPHOESTERASE DOMAIN-CONTAINING PROTEIN"/>
    <property type="match status" value="1"/>
</dbReference>
<feature type="domain" description="Calcineurin-like phosphoesterase" evidence="1">
    <location>
        <begin position="83"/>
        <end position="290"/>
    </location>
</feature>
<dbReference type="SUPFAM" id="SSF56300">
    <property type="entry name" value="Metallo-dependent phosphatases"/>
    <property type="match status" value="1"/>
</dbReference>
<dbReference type="InterPro" id="IPR004843">
    <property type="entry name" value="Calcineurin-like_PHP"/>
</dbReference>
<evidence type="ECO:0000313" key="3">
    <source>
        <dbReference type="Proteomes" id="UP000235672"/>
    </source>
</evidence>
<dbReference type="InterPro" id="IPR051693">
    <property type="entry name" value="UPF0046_metallophosphoest"/>
</dbReference>
<evidence type="ECO:0000259" key="1">
    <source>
        <dbReference type="Pfam" id="PF00149"/>
    </source>
</evidence>
<dbReference type="EMBL" id="KZ613468">
    <property type="protein sequence ID" value="PMD26440.1"/>
    <property type="molecule type" value="Genomic_DNA"/>
</dbReference>
<reference evidence="2 3" key="1">
    <citation type="submission" date="2016-05" db="EMBL/GenBank/DDBJ databases">
        <title>A degradative enzymes factory behind the ericoid mycorrhizal symbiosis.</title>
        <authorList>
            <consortium name="DOE Joint Genome Institute"/>
            <person name="Martino E."/>
            <person name="Morin E."/>
            <person name="Grelet G."/>
            <person name="Kuo A."/>
            <person name="Kohler A."/>
            <person name="Daghino S."/>
            <person name="Barry K."/>
            <person name="Choi C."/>
            <person name="Cichocki N."/>
            <person name="Clum A."/>
            <person name="Copeland A."/>
            <person name="Hainaut M."/>
            <person name="Haridas S."/>
            <person name="Labutti K."/>
            <person name="Lindquist E."/>
            <person name="Lipzen A."/>
            <person name="Khouja H.-R."/>
            <person name="Murat C."/>
            <person name="Ohm R."/>
            <person name="Olson A."/>
            <person name="Spatafora J."/>
            <person name="Veneault-Fourrey C."/>
            <person name="Henrissat B."/>
            <person name="Grigoriev I."/>
            <person name="Martin F."/>
            <person name="Perotto S."/>
        </authorList>
    </citation>
    <scope>NUCLEOTIDE SEQUENCE [LARGE SCALE GENOMIC DNA]</scope>
    <source>
        <strain evidence="2 3">UAMH 7357</strain>
    </source>
</reference>
<dbReference type="PANTHER" id="PTHR12905">
    <property type="entry name" value="METALLOPHOSPHOESTERASE"/>
    <property type="match status" value="1"/>
</dbReference>
<dbReference type="GO" id="GO:0016787">
    <property type="term" value="F:hydrolase activity"/>
    <property type="evidence" value="ECO:0007669"/>
    <property type="project" value="InterPro"/>
</dbReference>
<gene>
    <name evidence="2" type="ORF">NA56DRAFT_345057</name>
</gene>
<dbReference type="Pfam" id="PF00149">
    <property type="entry name" value="Metallophos"/>
    <property type="match status" value="1"/>
</dbReference>
<protein>
    <recommendedName>
        <fullName evidence="1">Calcineurin-like phosphoesterase domain-containing protein</fullName>
    </recommendedName>
</protein>